<dbReference type="AlphaFoldDB" id="A0A6N2R0T0"/>
<proteinExistence type="predicted"/>
<evidence type="ECO:0000313" key="1">
    <source>
        <dbReference type="EMBL" id="VYS73605.1"/>
    </source>
</evidence>
<reference evidence="1" key="1">
    <citation type="submission" date="2019-11" db="EMBL/GenBank/DDBJ databases">
        <authorList>
            <person name="Feng L."/>
        </authorList>
    </citation>
    <scope>NUCLEOTIDE SEQUENCE</scope>
    <source>
        <strain evidence="1">AvaginalisLFYP127</strain>
    </source>
</reference>
<accession>A0A6N2R0T0</accession>
<name>A0A6N2R0T0_9FIRM</name>
<protein>
    <submittedName>
        <fullName evidence="1">Uncharacterized protein</fullName>
    </submittedName>
</protein>
<sequence>MKDLLYISHPQINQISAKIVKRKYEDDTTKIILDRSIFMPNSSYLLDENPKISENVLLDVEFINGNLVHTIKNKPQKSSVILSLDKNTREKNLSYNTAFYIFKSLFAKFYNNKEVSLKIKNSYGQIKISNFYDNFIADDFLKIFNKIIDLGLKINKDKDFVWINGFEQENNFGVYLNNTKDLEGIFILSIEKIEKNLFIDFITGSNYKNFTNNNIEIINNIKKISFEEISSSEKIRKIISLIQKSRYK</sequence>
<dbReference type="EMBL" id="CACRSW010000001">
    <property type="protein sequence ID" value="VYS73605.1"/>
    <property type="molecule type" value="Genomic_DNA"/>
</dbReference>
<organism evidence="1">
    <name type="scientific">Anaerococcus vaginalis</name>
    <dbReference type="NCBI Taxonomy" id="33037"/>
    <lineage>
        <taxon>Bacteria</taxon>
        <taxon>Bacillati</taxon>
        <taxon>Bacillota</taxon>
        <taxon>Tissierellia</taxon>
        <taxon>Tissierellales</taxon>
        <taxon>Peptoniphilaceae</taxon>
        <taxon>Anaerococcus</taxon>
    </lineage>
</organism>
<dbReference type="RefSeq" id="WP_156328350.1">
    <property type="nucleotide sequence ID" value="NZ_CACRSW010000001.1"/>
</dbReference>
<gene>
    <name evidence="1" type="ORF">AVLFYP127_00096</name>
</gene>